<dbReference type="SUPFAM" id="SSF47384">
    <property type="entry name" value="Homodimeric domain of signal transducing histidine kinase"/>
    <property type="match status" value="1"/>
</dbReference>
<dbReference type="EMBL" id="LUTY01003122">
    <property type="protein sequence ID" value="OAD18707.1"/>
    <property type="molecule type" value="Genomic_DNA"/>
</dbReference>
<evidence type="ECO:0000256" key="1">
    <source>
        <dbReference type="ARBA" id="ARBA00000085"/>
    </source>
</evidence>
<dbReference type="Pfam" id="PF13185">
    <property type="entry name" value="GAF_2"/>
    <property type="match status" value="1"/>
</dbReference>
<comment type="catalytic activity">
    <reaction evidence="1">
        <text>ATP + protein L-histidine = ADP + protein N-phospho-L-histidine.</text>
        <dbReference type="EC" id="2.7.13.3"/>
    </reaction>
</comment>
<protein>
    <recommendedName>
        <fullName evidence="2">histidine kinase</fullName>
        <ecNumber evidence="2">2.7.13.3</ecNumber>
    </recommendedName>
</protein>
<evidence type="ECO:0000256" key="4">
    <source>
        <dbReference type="ARBA" id="ARBA00022777"/>
    </source>
</evidence>
<evidence type="ECO:0000256" key="5">
    <source>
        <dbReference type="ARBA" id="ARBA00023012"/>
    </source>
</evidence>
<evidence type="ECO:0000256" key="6">
    <source>
        <dbReference type="SAM" id="Coils"/>
    </source>
</evidence>
<dbReference type="InterPro" id="IPR036890">
    <property type="entry name" value="HATPase_C_sf"/>
</dbReference>
<evidence type="ECO:0000256" key="3">
    <source>
        <dbReference type="ARBA" id="ARBA00022679"/>
    </source>
</evidence>
<dbReference type="CDD" id="cd00082">
    <property type="entry name" value="HisKA"/>
    <property type="match status" value="1"/>
</dbReference>
<keyword evidence="4 9" id="KW-0418">Kinase</keyword>
<dbReference type="AlphaFoldDB" id="A0A176RSK9"/>
<dbReference type="Proteomes" id="UP000076962">
    <property type="component" value="Unassembled WGS sequence"/>
</dbReference>
<accession>A0A176RSK9</accession>
<dbReference type="EC" id="2.7.13.3" evidence="2"/>
<dbReference type="InterPro" id="IPR050736">
    <property type="entry name" value="Sensor_HK_Regulatory"/>
</dbReference>
<keyword evidence="6" id="KW-0175">Coiled coil</keyword>
<dbReference type="Gene3D" id="3.30.450.40">
    <property type="match status" value="1"/>
</dbReference>
<keyword evidence="10" id="KW-1185">Reference proteome</keyword>
<dbReference type="InterPro" id="IPR029016">
    <property type="entry name" value="GAF-like_dom_sf"/>
</dbReference>
<dbReference type="InterPro" id="IPR005467">
    <property type="entry name" value="His_kinase_dom"/>
</dbReference>
<keyword evidence="5" id="KW-0902">Two-component regulatory system</keyword>
<sequence>MKLLIGFLSFVTIIIVAAIFDMSETNNLYTVLLSIAILLNFIIASIAIYYNREILREVGGEPATIAQITQEVAAGHFDIEFESDKGSPTGIYAAVQMMVENQKSMNNEIYKQMEEIGQQDWLKTGQGLLNDHMSGGLDIVTLSKNIISFLTTYVEAQVGVFYLLHTDDQKPYLKVIASYGYTASKTIPHQFEFGDGLVGQAALENKTFFRTNMPEESAIIIQSCMTMLIPLHVFIIPFSYDNAVKGVIEIGYSHEMPTSLQQDFLEQAMQSIGVAVNAAESRTQMQKVLEQSRIQAEEWQSQSEELQVQQEELRQLNEELEERNHELEQQGNEIRENNLVLLNQQNEMKEAQVALETKAKELERANQYKSELIANVSHELRFPLNSILMLAQILGDNMENHLSEKEVKQAQTIHNADSEFSQLFNEILDLSKIEAGKMEIQIEDVSLADLVDKIENKLRHIADDKGLAFHITLDEDLPPLLRTDEQLLQQIINNLLSNAFKFTSEGEVKLTIQRPSSVPLM</sequence>
<dbReference type="SUPFAM" id="SSF55874">
    <property type="entry name" value="ATPase domain of HSP90 chaperone/DNA topoisomerase II/histidine kinase"/>
    <property type="match status" value="1"/>
</dbReference>
<dbReference type="GO" id="GO:0000155">
    <property type="term" value="F:phosphorelay sensor kinase activity"/>
    <property type="evidence" value="ECO:0007669"/>
    <property type="project" value="InterPro"/>
</dbReference>
<gene>
    <name evidence="9" type="ORF">THIOM_005690</name>
</gene>
<organism evidence="9 10">
    <name type="scientific">Candidatus Thiomargarita nelsonii</name>
    <dbReference type="NCBI Taxonomy" id="1003181"/>
    <lineage>
        <taxon>Bacteria</taxon>
        <taxon>Pseudomonadati</taxon>
        <taxon>Pseudomonadota</taxon>
        <taxon>Gammaproteobacteria</taxon>
        <taxon>Thiotrichales</taxon>
        <taxon>Thiotrichaceae</taxon>
        <taxon>Thiomargarita</taxon>
    </lineage>
</organism>
<dbReference type="Gene3D" id="3.30.565.10">
    <property type="entry name" value="Histidine kinase-like ATPase, C-terminal domain"/>
    <property type="match status" value="1"/>
</dbReference>
<dbReference type="InterPro" id="IPR003661">
    <property type="entry name" value="HisK_dim/P_dom"/>
</dbReference>
<feature type="coiled-coil region" evidence="6">
    <location>
        <begin position="282"/>
        <end position="368"/>
    </location>
</feature>
<evidence type="ECO:0000259" key="8">
    <source>
        <dbReference type="PROSITE" id="PS50109"/>
    </source>
</evidence>
<reference evidence="9 10" key="1">
    <citation type="submission" date="2016-05" db="EMBL/GenBank/DDBJ databases">
        <title>Single-cell genome of chain-forming Candidatus Thiomargarita nelsonii and comparison to other large sulfur-oxidizing bacteria.</title>
        <authorList>
            <person name="Winkel M."/>
            <person name="Salman V."/>
            <person name="Woyke T."/>
            <person name="Schulz-Vogt H."/>
            <person name="Richter M."/>
            <person name="Flood B."/>
            <person name="Bailey J."/>
            <person name="Amann R."/>
            <person name="Mussmann M."/>
        </authorList>
    </citation>
    <scope>NUCLEOTIDE SEQUENCE [LARGE SCALE GENOMIC DNA]</scope>
    <source>
        <strain evidence="9 10">THI036</strain>
    </source>
</reference>
<evidence type="ECO:0000313" key="10">
    <source>
        <dbReference type="Proteomes" id="UP000076962"/>
    </source>
</evidence>
<name>A0A176RSK9_9GAMM</name>
<evidence type="ECO:0000256" key="7">
    <source>
        <dbReference type="SAM" id="Phobius"/>
    </source>
</evidence>
<dbReference type="PANTHER" id="PTHR43711:SF26">
    <property type="entry name" value="SENSOR HISTIDINE KINASE RCSC"/>
    <property type="match status" value="1"/>
</dbReference>
<proteinExistence type="predicted"/>
<feature type="transmembrane region" description="Helical" evidence="7">
    <location>
        <begin position="28"/>
        <end position="50"/>
    </location>
</feature>
<dbReference type="PANTHER" id="PTHR43711">
    <property type="entry name" value="TWO-COMPONENT HISTIDINE KINASE"/>
    <property type="match status" value="1"/>
</dbReference>
<dbReference type="SMART" id="SM00388">
    <property type="entry name" value="HisKA"/>
    <property type="match status" value="1"/>
</dbReference>
<feature type="domain" description="Histidine kinase" evidence="8">
    <location>
        <begin position="375"/>
        <end position="521"/>
    </location>
</feature>
<keyword evidence="7" id="KW-0472">Membrane</keyword>
<feature type="non-terminal residue" evidence="9">
    <location>
        <position position="521"/>
    </location>
</feature>
<dbReference type="SUPFAM" id="SSF55781">
    <property type="entry name" value="GAF domain-like"/>
    <property type="match status" value="1"/>
</dbReference>
<keyword evidence="7" id="KW-1133">Transmembrane helix</keyword>
<keyword evidence="3" id="KW-0808">Transferase</keyword>
<dbReference type="Gene3D" id="1.10.287.130">
    <property type="match status" value="1"/>
</dbReference>
<dbReference type="PROSITE" id="PS50109">
    <property type="entry name" value="HIS_KIN"/>
    <property type="match status" value="1"/>
</dbReference>
<dbReference type="InterPro" id="IPR036097">
    <property type="entry name" value="HisK_dim/P_sf"/>
</dbReference>
<dbReference type="Pfam" id="PF00512">
    <property type="entry name" value="HisKA"/>
    <property type="match status" value="1"/>
</dbReference>
<evidence type="ECO:0000256" key="2">
    <source>
        <dbReference type="ARBA" id="ARBA00012438"/>
    </source>
</evidence>
<keyword evidence="7" id="KW-0812">Transmembrane</keyword>
<evidence type="ECO:0000313" key="9">
    <source>
        <dbReference type="EMBL" id="OAD18707.1"/>
    </source>
</evidence>
<dbReference type="InterPro" id="IPR003018">
    <property type="entry name" value="GAF"/>
</dbReference>
<comment type="caution">
    <text evidence="9">The sequence shown here is derived from an EMBL/GenBank/DDBJ whole genome shotgun (WGS) entry which is preliminary data.</text>
</comment>